<gene>
    <name evidence="2" type="ORF">DSCO28_63930</name>
</gene>
<evidence type="ECO:0000313" key="2">
    <source>
        <dbReference type="EMBL" id="BBO85827.1"/>
    </source>
</evidence>
<evidence type="ECO:0000256" key="1">
    <source>
        <dbReference type="SAM" id="Phobius"/>
    </source>
</evidence>
<dbReference type="AlphaFoldDB" id="A0A5K7ZZX9"/>
<dbReference type="KEGG" id="dov:DSCO28_63930"/>
<reference evidence="2 3" key="1">
    <citation type="submission" date="2019-11" db="EMBL/GenBank/DDBJ databases">
        <title>Comparative genomics of hydrocarbon-degrading Desulfosarcina strains.</title>
        <authorList>
            <person name="Watanabe M."/>
            <person name="Kojima H."/>
            <person name="Fukui M."/>
        </authorList>
    </citation>
    <scope>NUCLEOTIDE SEQUENCE [LARGE SCALE GENOMIC DNA]</scope>
    <source>
        <strain evidence="2 3">28bB2T</strain>
    </source>
</reference>
<keyword evidence="1" id="KW-0812">Transmembrane</keyword>
<feature type="transmembrane region" description="Helical" evidence="1">
    <location>
        <begin position="109"/>
        <end position="128"/>
    </location>
</feature>
<keyword evidence="1" id="KW-0472">Membrane</keyword>
<keyword evidence="1" id="KW-1133">Transmembrane helix</keyword>
<sequence length="174" mass="18484">MSLVYGLVTGLLFGILLQRAEVLRFDKQVGALRLQDMTIFKFMLSAIVVGSVGIYLLKDLGVIQLNLKTTSIGAQVLGGSLFGIGWAVLGYCPGTAGGALGEGRIDAAWGIAGMLAGAALHAWAYPFLKASIVPIGDFGKITLPQVLGVSHWVVIPIFAIVVGFFFWLFEKKGL</sequence>
<evidence type="ECO:0000313" key="3">
    <source>
        <dbReference type="Proteomes" id="UP000425960"/>
    </source>
</evidence>
<dbReference type="Pfam" id="PF04143">
    <property type="entry name" value="Sulf_transp"/>
    <property type="match status" value="1"/>
</dbReference>
<dbReference type="RefSeq" id="WP_155325306.1">
    <property type="nucleotide sequence ID" value="NZ_AP021876.1"/>
</dbReference>
<protein>
    <submittedName>
        <fullName evidence="2">Uncharacterized protein</fullName>
    </submittedName>
</protein>
<feature type="transmembrane region" description="Helical" evidence="1">
    <location>
        <begin position="38"/>
        <end position="57"/>
    </location>
</feature>
<proteinExistence type="predicted"/>
<dbReference type="InterPro" id="IPR007272">
    <property type="entry name" value="Sulf_transp_TsuA/YedE"/>
</dbReference>
<organism evidence="2 3">
    <name type="scientific">Desulfosarcina ovata subsp. sediminis</name>
    <dbReference type="NCBI Taxonomy" id="885957"/>
    <lineage>
        <taxon>Bacteria</taxon>
        <taxon>Pseudomonadati</taxon>
        <taxon>Thermodesulfobacteriota</taxon>
        <taxon>Desulfobacteria</taxon>
        <taxon>Desulfobacterales</taxon>
        <taxon>Desulfosarcinaceae</taxon>
        <taxon>Desulfosarcina</taxon>
    </lineage>
</organism>
<feature type="transmembrane region" description="Helical" evidence="1">
    <location>
        <begin position="149"/>
        <end position="169"/>
    </location>
</feature>
<name>A0A5K7ZZX9_9BACT</name>
<dbReference type="EMBL" id="AP021876">
    <property type="protein sequence ID" value="BBO85827.1"/>
    <property type="molecule type" value="Genomic_DNA"/>
</dbReference>
<dbReference type="Proteomes" id="UP000425960">
    <property type="component" value="Chromosome"/>
</dbReference>
<accession>A0A5K7ZZX9</accession>